<dbReference type="OrthoDB" id="9784272at2"/>
<evidence type="ECO:0000256" key="4">
    <source>
        <dbReference type="ARBA" id="ARBA00023125"/>
    </source>
</evidence>
<dbReference type="EMBL" id="CP001712">
    <property type="protein sequence ID" value="EAR14530.1"/>
    <property type="molecule type" value="Genomic_DNA"/>
</dbReference>
<accession>A4CNR3</accession>
<protein>
    <submittedName>
        <fullName evidence="8">Putative RNA polymerase sigma factor</fullName>
    </submittedName>
</protein>
<dbReference type="GO" id="GO:0006352">
    <property type="term" value="P:DNA-templated transcription initiation"/>
    <property type="evidence" value="ECO:0007669"/>
    <property type="project" value="InterPro"/>
</dbReference>
<dbReference type="InterPro" id="IPR036388">
    <property type="entry name" value="WH-like_DNA-bd_sf"/>
</dbReference>
<dbReference type="STRING" id="313596.RB2501_00601"/>
<evidence type="ECO:0000259" key="7">
    <source>
        <dbReference type="Pfam" id="PF04545"/>
    </source>
</evidence>
<evidence type="ECO:0000256" key="5">
    <source>
        <dbReference type="ARBA" id="ARBA00023163"/>
    </source>
</evidence>
<dbReference type="GO" id="GO:0003677">
    <property type="term" value="F:DNA binding"/>
    <property type="evidence" value="ECO:0007669"/>
    <property type="project" value="UniProtKB-KW"/>
</dbReference>
<dbReference type="SUPFAM" id="SSF88946">
    <property type="entry name" value="Sigma2 domain of RNA polymerase sigma factors"/>
    <property type="match status" value="1"/>
</dbReference>
<keyword evidence="3" id="KW-0731">Sigma factor</keyword>
<keyword evidence="9" id="KW-1185">Reference proteome</keyword>
<feature type="domain" description="RNA polymerase sigma-70 region 4" evidence="7">
    <location>
        <begin position="129"/>
        <end position="172"/>
    </location>
</feature>
<organism evidence="8 9">
    <name type="scientific">Robiginitalea biformata (strain ATCC BAA-864 / DSM 15991 / KCTC 12146 / HTCC2501)</name>
    <dbReference type="NCBI Taxonomy" id="313596"/>
    <lineage>
        <taxon>Bacteria</taxon>
        <taxon>Pseudomonadati</taxon>
        <taxon>Bacteroidota</taxon>
        <taxon>Flavobacteriia</taxon>
        <taxon>Flavobacteriales</taxon>
        <taxon>Flavobacteriaceae</taxon>
        <taxon>Robiginitalea</taxon>
    </lineage>
</organism>
<name>A4CNR3_ROBBH</name>
<evidence type="ECO:0000259" key="6">
    <source>
        <dbReference type="Pfam" id="PF04542"/>
    </source>
</evidence>
<sequence length="176" mass="20563">MEQDLLIEQFKAGRLAAFKELHTRYAPNICGVIHTILRNRERAEELTQDVFVKIWDYRASYDASKGRFFTWVLNIARNAAIDELRSKSHKEQQLNLHTTFFVDMAEEQEEQTFGVDMNRVKGLIRGLGKKCHQIIELLYFKGLTQKESSDYLDIPLGTVKTRVRNCISRLRKNLVD</sequence>
<dbReference type="InterPro" id="IPR007630">
    <property type="entry name" value="RNA_pol_sigma70_r4"/>
</dbReference>
<dbReference type="PANTHER" id="PTHR43133:SF62">
    <property type="entry name" value="RNA POLYMERASE SIGMA FACTOR SIGZ"/>
    <property type="match status" value="1"/>
</dbReference>
<dbReference type="InterPro" id="IPR013325">
    <property type="entry name" value="RNA_pol_sigma_r2"/>
</dbReference>
<dbReference type="AlphaFoldDB" id="A4CNR3"/>
<keyword evidence="5" id="KW-0804">Transcription</keyword>
<dbReference type="HOGENOM" id="CLU_047691_9_3_10"/>
<dbReference type="SUPFAM" id="SSF88659">
    <property type="entry name" value="Sigma3 and sigma4 domains of RNA polymerase sigma factors"/>
    <property type="match status" value="1"/>
</dbReference>
<dbReference type="PANTHER" id="PTHR43133">
    <property type="entry name" value="RNA POLYMERASE ECF-TYPE SIGMA FACTO"/>
    <property type="match status" value="1"/>
</dbReference>
<keyword evidence="4" id="KW-0238">DNA-binding</keyword>
<dbReference type="Gene3D" id="1.10.1740.10">
    <property type="match status" value="1"/>
</dbReference>
<dbReference type="NCBIfam" id="TIGR02937">
    <property type="entry name" value="sigma70-ECF"/>
    <property type="match status" value="1"/>
</dbReference>
<feature type="domain" description="RNA polymerase sigma-70 region 2" evidence="6">
    <location>
        <begin position="22"/>
        <end position="88"/>
    </location>
</feature>
<dbReference type="Gene3D" id="1.10.10.10">
    <property type="entry name" value="Winged helix-like DNA-binding domain superfamily/Winged helix DNA-binding domain"/>
    <property type="match status" value="1"/>
</dbReference>
<comment type="similarity">
    <text evidence="1">Belongs to the sigma-70 factor family. ECF subfamily.</text>
</comment>
<reference evidence="8 9" key="1">
    <citation type="journal article" date="2009" name="J. Bacteriol.">
        <title>Complete genome sequence of Robiginitalea biformata HTCC2501.</title>
        <authorList>
            <person name="Oh H.M."/>
            <person name="Giovannoni S.J."/>
            <person name="Lee K."/>
            <person name="Ferriera S."/>
            <person name="Johnson J."/>
            <person name="Cho J.C."/>
        </authorList>
    </citation>
    <scope>NUCLEOTIDE SEQUENCE [LARGE SCALE GENOMIC DNA]</scope>
    <source>
        <strain evidence="9">ATCC BAA-864 / HTCC2501 / KCTC 12146</strain>
    </source>
</reference>
<dbReference type="GO" id="GO:0016987">
    <property type="term" value="F:sigma factor activity"/>
    <property type="evidence" value="ECO:0007669"/>
    <property type="project" value="UniProtKB-KW"/>
</dbReference>
<dbReference type="KEGG" id="rbi:RB2501_00601"/>
<dbReference type="InterPro" id="IPR007627">
    <property type="entry name" value="RNA_pol_sigma70_r2"/>
</dbReference>
<dbReference type="Pfam" id="PF04545">
    <property type="entry name" value="Sigma70_r4"/>
    <property type="match status" value="1"/>
</dbReference>
<dbReference type="InterPro" id="IPR039425">
    <property type="entry name" value="RNA_pol_sigma-70-like"/>
</dbReference>
<evidence type="ECO:0000313" key="9">
    <source>
        <dbReference type="Proteomes" id="UP000009049"/>
    </source>
</evidence>
<dbReference type="Pfam" id="PF04542">
    <property type="entry name" value="Sigma70_r2"/>
    <property type="match status" value="1"/>
</dbReference>
<gene>
    <name evidence="8" type="ordered locus">RB2501_00601</name>
</gene>
<dbReference type="InterPro" id="IPR014284">
    <property type="entry name" value="RNA_pol_sigma-70_dom"/>
</dbReference>
<dbReference type="RefSeq" id="WP_015755318.1">
    <property type="nucleotide sequence ID" value="NC_013222.1"/>
</dbReference>
<evidence type="ECO:0000256" key="1">
    <source>
        <dbReference type="ARBA" id="ARBA00010641"/>
    </source>
</evidence>
<evidence type="ECO:0000313" key="8">
    <source>
        <dbReference type="EMBL" id="EAR14530.1"/>
    </source>
</evidence>
<dbReference type="eggNOG" id="COG1595">
    <property type="taxonomic scope" value="Bacteria"/>
</dbReference>
<evidence type="ECO:0000256" key="3">
    <source>
        <dbReference type="ARBA" id="ARBA00023082"/>
    </source>
</evidence>
<proteinExistence type="inferred from homology"/>
<dbReference type="InterPro" id="IPR013324">
    <property type="entry name" value="RNA_pol_sigma_r3/r4-like"/>
</dbReference>
<dbReference type="Proteomes" id="UP000009049">
    <property type="component" value="Chromosome"/>
</dbReference>
<evidence type="ECO:0000256" key="2">
    <source>
        <dbReference type="ARBA" id="ARBA00023015"/>
    </source>
</evidence>
<keyword evidence="2" id="KW-0805">Transcription regulation</keyword>